<keyword evidence="2" id="KW-1185">Reference proteome</keyword>
<protein>
    <submittedName>
        <fullName evidence="1">Uncharacterized protein</fullName>
    </submittedName>
</protein>
<gene>
    <name evidence="1" type="ORF">QTN89_29240</name>
</gene>
<name>A0ABT7PSU3_9BACT</name>
<sequence>MKLTTRWEGTYSYDPIPELPSTFVDTAFVLNIRRGWFGKFSGEIRDSEPGIQEPASIKGWATLNRVRFTKTYPSFWISGEGGKLTRVPNLDPYVLHYDGRLDGDEGCQRIEGTWYIPPQHIQIGGQWFEMPQTTGTWIANSSAQNAK</sequence>
<dbReference type="RefSeq" id="WP_289167696.1">
    <property type="nucleotide sequence ID" value="NZ_JASZZN010000170.1"/>
</dbReference>
<evidence type="ECO:0000313" key="2">
    <source>
        <dbReference type="Proteomes" id="UP001239462"/>
    </source>
</evidence>
<accession>A0ABT7PSU3</accession>
<dbReference type="EMBL" id="JASZZN010000170">
    <property type="protein sequence ID" value="MDM4019574.1"/>
    <property type="molecule type" value="Genomic_DNA"/>
</dbReference>
<comment type="caution">
    <text evidence="1">The sequence shown here is derived from an EMBL/GenBank/DDBJ whole genome shotgun (WGS) entry which is preliminary data.</text>
</comment>
<organism evidence="1 2">
    <name type="scientific">Roseiconus lacunae</name>
    <dbReference type="NCBI Taxonomy" id="2605694"/>
    <lineage>
        <taxon>Bacteria</taxon>
        <taxon>Pseudomonadati</taxon>
        <taxon>Planctomycetota</taxon>
        <taxon>Planctomycetia</taxon>
        <taxon>Pirellulales</taxon>
        <taxon>Pirellulaceae</taxon>
        <taxon>Roseiconus</taxon>
    </lineage>
</organism>
<reference evidence="1 2" key="1">
    <citation type="submission" date="2023-06" db="EMBL/GenBank/DDBJ databases">
        <title>Roseiconus lacunae JC819 isolated from Gulf of Mannar region, Tamil Nadu.</title>
        <authorList>
            <person name="Pk S."/>
            <person name="Ch S."/>
            <person name="Ch V.R."/>
        </authorList>
    </citation>
    <scope>NUCLEOTIDE SEQUENCE [LARGE SCALE GENOMIC DNA]</scope>
    <source>
        <strain evidence="1 2">JC819</strain>
    </source>
</reference>
<evidence type="ECO:0000313" key="1">
    <source>
        <dbReference type="EMBL" id="MDM4019574.1"/>
    </source>
</evidence>
<proteinExistence type="predicted"/>
<dbReference type="Proteomes" id="UP001239462">
    <property type="component" value="Unassembled WGS sequence"/>
</dbReference>